<reference evidence="4 5" key="1">
    <citation type="submission" date="2023-06" db="EMBL/GenBank/DDBJ databases">
        <title>Identification and characterization of horizontal gene transfer across gut microbiota members of farm animals based on homology search.</title>
        <authorList>
            <person name="Schwarzerova J."/>
            <person name="Nykrynova M."/>
            <person name="Jureckova K."/>
            <person name="Cejkova D."/>
            <person name="Rychlik I."/>
        </authorList>
    </citation>
    <scope>NUCLEOTIDE SEQUENCE [LARGE SCALE GENOMIC DNA]</scope>
    <source>
        <strain evidence="4 5">ET39</strain>
    </source>
</reference>
<evidence type="ECO:0000313" key="5">
    <source>
        <dbReference type="Proteomes" id="UP001529340"/>
    </source>
</evidence>
<keyword evidence="2" id="KW-0472">Membrane</keyword>
<protein>
    <submittedName>
        <fullName evidence="4">VTT domain-containing protein</fullName>
    </submittedName>
</protein>
<organism evidence="4 5">
    <name type="scientific">Amedibacillus dolichus</name>
    <dbReference type="NCBI Taxonomy" id="31971"/>
    <lineage>
        <taxon>Bacteria</taxon>
        <taxon>Bacillati</taxon>
        <taxon>Bacillota</taxon>
        <taxon>Erysipelotrichia</taxon>
        <taxon>Erysipelotrichales</taxon>
        <taxon>Erysipelotrichaceae</taxon>
        <taxon>Amedibacillus</taxon>
    </lineage>
</organism>
<feature type="transmembrane region" description="Helical" evidence="2">
    <location>
        <begin position="153"/>
        <end position="171"/>
    </location>
</feature>
<evidence type="ECO:0000256" key="2">
    <source>
        <dbReference type="SAM" id="Phobius"/>
    </source>
</evidence>
<accession>A0ABT7UE75</accession>
<evidence type="ECO:0000256" key="1">
    <source>
        <dbReference type="ARBA" id="ARBA00010792"/>
    </source>
</evidence>
<reference evidence="5" key="2">
    <citation type="submission" date="2023-06" db="EMBL/GenBank/DDBJ databases">
        <title>Identification and characterization of horizontal gene transfer across gut microbiota members of farm animals based on homology search.</title>
        <authorList>
            <person name="Zeman M."/>
            <person name="Kubasova T."/>
            <person name="Jahodarova E."/>
            <person name="Nykrynova M."/>
            <person name="Rychlik I."/>
        </authorList>
    </citation>
    <scope>NUCLEOTIDE SEQUENCE [LARGE SCALE GENOMIC DNA]</scope>
    <source>
        <strain evidence="5">ET39</strain>
    </source>
</reference>
<dbReference type="InterPro" id="IPR032816">
    <property type="entry name" value="VTT_dom"/>
</dbReference>
<comment type="similarity">
    <text evidence="1">Belongs to the DedA family.</text>
</comment>
<gene>
    <name evidence="4" type="ORF">QUV96_09775</name>
</gene>
<feature type="transmembrane region" description="Helical" evidence="2">
    <location>
        <begin position="43"/>
        <end position="64"/>
    </location>
</feature>
<sequence>MQLFVSLSELGFLLYAVLKAFLPLPSLEVLLVPLCVREPQSYLRFALEGAAGTCVGGGVGYFLASRFRKSILTHFLSEEQMENWQRLMQKYGVLAVFIGGITPIPDFILPYLAGLTGMNFFAFSLTDGISRFLRSWLVGYSIYQASGLIDFQAYGNLLCAVVLLWGMIRWIKGRYYAGDDR</sequence>
<dbReference type="Pfam" id="PF09335">
    <property type="entry name" value="VTT_dom"/>
    <property type="match status" value="1"/>
</dbReference>
<dbReference type="Proteomes" id="UP001529340">
    <property type="component" value="Unassembled WGS sequence"/>
</dbReference>
<proteinExistence type="inferred from homology"/>
<reference evidence="4 5" key="3">
    <citation type="submission" date="2023-06" db="EMBL/GenBank/DDBJ databases">
        <authorList>
            <person name="Zeman M."/>
            <person name="Kubasova T."/>
            <person name="Jahodarova E."/>
            <person name="Nykrynova M."/>
            <person name="Rychlik I."/>
        </authorList>
    </citation>
    <scope>NUCLEOTIDE SEQUENCE [LARGE SCALE GENOMIC DNA]</scope>
    <source>
        <strain evidence="4 5">ET39</strain>
    </source>
</reference>
<feature type="transmembrane region" description="Helical" evidence="2">
    <location>
        <begin position="91"/>
        <end position="113"/>
    </location>
</feature>
<dbReference type="EMBL" id="JAUDCG010000052">
    <property type="protein sequence ID" value="MDM8157917.1"/>
    <property type="molecule type" value="Genomic_DNA"/>
</dbReference>
<feature type="domain" description="VTT" evidence="3">
    <location>
        <begin position="49"/>
        <end position="143"/>
    </location>
</feature>
<keyword evidence="2" id="KW-0812">Transmembrane</keyword>
<evidence type="ECO:0000313" key="4">
    <source>
        <dbReference type="EMBL" id="MDM8157917.1"/>
    </source>
</evidence>
<name>A0ABT7UE75_9FIRM</name>
<keyword evidence="2" id="KW-1133">Transmembrane helix</keyword>
<comment type="caution">
    <text evidence="4">The sequence shown here is derived from an EMBL/GenBank/DDBJ whole genome shotgun (WGS) entry which is preliminary data.</text>
</comment>
<keyword evidence="5" id="KW-1185">Reference proteome</keyword>
<evidence type="ECO:0000259" key="3">
    <source>
        <dbReference type="Pfam" id="PF09335"/>
    </source>
</evidence>
<dbReference type="PANTHER" id="PTHR42709">
    <property type="entry name" value="ALKALINE PHOSPHATASE LIKE PROTEIN"/>
    <property type="match status" value="1"/>
</dbReference>
<dbReference type="RefSeq" id="WP_289608359.1">
    <property type="nucleotide sequence ID" value="NZ_JAUDCG010000052.1"/>
</dbReference>
<dbReference type="InterPro" id="IPR051311">
    <property type="entry name" value="DedA_domain"/>
</dbReference>